<gene>
    <name evidence="10" type="primary">LOC113850344</name>
</gene>
<dbReference type="GO" id="GO:0004640">
    <property type="term" value="F:phosphoribosylanthranilate isomerase activity"/>
    <property type="evidence" value="ECO:0007669"/>
    <property type="project" value="UniProtKB-EC"/>
</dbReference>
<dbReference type="RefSeq" id="XP_027336652.1">
    <property type="nucleotide sequence ID" value="XM_027480851.1"/>
</dbReference>
<evidence type="ECO:0000259" key="8">
    <source>
        <dbReference type="Pfam" id="PF00697"/>
    </source>
</evidence>
<dbReference type="GeneID" id="113850344"/>
<reference evidence="9" key="1">
    <citation type="journal article" date="2019" name="Toxins">
        <title>Detection of Abrin-Like and Prepropulchellin-Like Toxin Genes and Transcripts Using Whole Genome Sequencing and Full-Length Transcript Sequencing of Abrus precatorius.</title>
        <authorList>
            <person name="Hovde B.T."/>
            <person name="Daligault H.E."/>
            <person name="Hanschen E.R."/>
            <person name="Kunde Y.A."/>
            <person name="Johnson M.B."/>
            <person name="Starkenburg S.R."/>
            <person name="Johnson S.L."/>
        </authorList>
    </citation>
    <scope>NUCLEOTIDE SEQUENCE [LARGE SCALE GENOMIC DNA]</scope>
</reference>
<evidence type="ECO:0000256" key="2">
    <source>
        <dbReference type="ARBA" id="ARBA00007571"/>
    </source>
</evidence>
<dbReference type="SUPFAM" id="SSF51366">
    <property type="entry name" value="Ribulose-phoshate binding barrel"/>
    <property type="match status" value="1"/>
</dbReference>
<dbReference type="PANTHER" id="PTHR42894">
    <property type="entry name" value="N-(5'-PHOSPHORIBOSYL)ANTHRANILATE ISOMERASE"/>
    <property type="match status" value="1"/>
</dbReference>
<dbReference type="UniPathway" id="UPA00035">
    <property type="reaction ID" value="UER00042"/>
</dbReference>
<evidence type="ECO:0000256" key="5">
    <source>
        <dbReference type="ARBA" id="ARBA00022822"/>
    </source>
</evidence>
<evidence type="ECO:0000256" key="3">
    <source>
        <dbReference type="ARBA" id="ARBA00012572"/>
    </source>
</evidence>
<dbReference type="EC" id="5.3.1.24" evidence="3"/>
<keyword evidence="6" id="KW-0057">Aromatic amino acid biosynthesis</keyword>
<keyword evidence="5" id="KW-0822">Tryptophan biosynthesis</keyword>
<evidence type="ECO:0000313" key="10">
    <source>
        <dbReference type="RefSeq" id="XP_027336652.1"/>
    </source>
</evidence>
<keyword evidence="4" id="KW-0028">Amino-acid biosynthesis</keyword>
<evidence type="ECO:0000313" key="9">
    <source>
        <dbReference type="Proteomes" id="UP000694853"/>
    </source>
</evidence>
<dbReference type="PANTHER" id="PTHR42894:SF1">
    <property type="entry name" value="N-(5'-PHOSPHORIBOSYL)ANTHRANILATE ISOMERASE"/>
    <property type="match status" value="1"/>
</dbReference>
<name>A0A8B8JYR2_ABRPR</name>
<dbReference type="CDD" id="cd00405">
    <property type="entry name" value="PRAI"/>
    <property type="match status" value="1"/>
</dbReference>
<dbReference type="InterPro" id="IPR011060">
    <property type="entry name" value="RibuloseP-bd_barrel"/>
</dbReference>
<reference evidence="10" key="2">
    <citation type="submission" date="2025-08" db="UniProtKB">
        <authorList>
            <consortium name="RefSeq"/>
        </authorList>
    </citation>
    <scope>IDENTIFICATION</scope>
    <source>
        <tissue evidence="10">Young leaves</tissue>
    </source>
</reference>
<comment type="pathway">
    <text evidence="1">Amino-acid biosynthesis; L-tryptophan biosynthesis; L-tryptophan from chorismate: step 3/5.</text>
</comment>
<feature type="domain" description="N-(5'phosphoribosyl) anthranilate isomerase (PRAI)" evidence="8">
    <location>
        <begin position="68"/>
        <end position="268"/>
    </location>
</feature>
<dbReference type="InterPro" id="IPR013785">
    <property type="entry name" value="Aldolase_TIM"/>
</dbReference>
<dbReference type="HAMAP" id="MF_00135">
    <property type="entry name" value="PRAI"/>
    <property type="match status" value="1"/>
</dbReference>
<evidence type="ECO:0000256" key="7">
    <source>
        <dbReference type="ARBA" id="ARBA00023235"/>
    </source>
</evidence>
<organism evidence="9 10">
    <name type="scientific">Abrus precatorius</name>
    <name type="common">Indian licorice</name>
    <name type="synonym">Glycine abrus</name>
    <dbReference type="NCBI Taxonomy" id="3816"/>
    <lineage>
        <taxon>Eukaryota</taxon>
        <taxon>Viridiplantae</taxon>
        <taxon>Streptophyta</taxon>
        <taxon>Embryophyta</taxon>
        <taxon>Tracheophyta</taxon>
        <taxon>Spermatophyta</taxon>
        <taxon>Magnoliopsida</taxon>
        <taxon>eudicotyledons</taxon>
        <taxon>Gunneridae</taxon>
        <taxon>Pentapetalae</taxon>
        <taxon>rosids</taxon>
        <taxon>fabids</taxon>
        <taxon>Fabales</taxon>
        <taxon>Fabaceae</taxon>
        <taxon>Papilionoideae</taxon>
        <taxon>50 kb inversion clade</taxon>
        <taxon>NPAAA clade</taxon>
        <taxon>indigoferoid/millettioid clade</taxon>
        <taxon>Abreae</taxon>
        <taxon>Abrus</taxon>
    </lineage>
</organism>
<sequence length="275" mass="29673">MLSGSTTGNYLHRRAPILYKGPIPGLRGEKLQLSSVRFCLKYKVSCKFTDLGSDSCLSKALQKSQPLVKMCGITSAKDAAMAAEAGANFIGMIMWPNSKRSVSLPVAKEISKVARDYGAKPVGVFVDDDSETILRASDASNLEFVQLHGYGSRLAFPSIIQENRVIYVLHANEDGNLLNTISDEECSLVDWVLVDSAKGGSGKAFDWAQFKPPKIRSKHGWLLAGGINPENVSEAVSTLKPEGVDVSSGICASDGIQKDQSRIASFMNAVHSVLY</sequence>
<evidence type="ECO:0000256" key="1">
    <source>
        <dbReference type="ARBA" id="ARBA00004664"/>
    </source>
</evidence>
<dbReference type="Proteomes" id="UP000694853">
    <property type="component" value="Unplaced"/>
</dbReference>
<comment type="similarity">
    <text evidence="2">Belongs to the TrpF family.</text>
</comment>
<dbReference type="AlphaFoldDB" id="A0A8B8JYR2"/>
<dbReference type="Pfam" id="PF00697">
    <property type="entry name" value="PRAI"/>
    <property type="match status" value="1"/>
</dbReference>
<accession>A0A8B8JYR2</accession>
<evidence type="ECO:0000256" key="6">
    <source>
        <dbReference type="ARBA" id="ARBA00023141"/>
    </source>
</evidence>
<dbReference type="OrthoDB" id="524799at2759"/>
<dbReference type="GO" id="GO:0000162">
    <property type="term" value="P:L-tryptophan biosynthetic process"/>
    <property type="evidence" value="ECO:0007669"/>
    <property type="project" value="UniProtKB-UniPathway"/>
</dbReference>
<dbReference type="Gene3D" id="3.20.20.70">
    <property type="entry name" value="Aldolase class I"/>
    <property type="match status" value="1"/>
</dbReference>
<dbReference type="InterPro" id="IPR044643">
    <property type="entry name" value="TrpF_fam"/>
</dbReference>
<proteinExistence type="inferred from homology"/>
<evidence type="ECO:0000256" key="4">
    <source>
        <dbReference type="ARBA" id="ARBA00022605"/>
    </source>
</evidence>
<keyword evidence="9" id="KW-1185">Reference proteome</keyword>
<dbReference type="KEGG" id="aprc:113850344"/>
<protein>
    <recommendedName>
        <fullName evidence="3">phosphoribosylanthranilate isomerase</fullName>
        <ecNumber evidence="3">5.3.1.24</ecNumber>
    </recommendedName>
</protein>
<dbReference type="FunFam" id="3.20.20.70:FF:000075">
    <property type="entry name" value="Tryptophan biosynthesis protein TRP1"/>
    <property type="match status" value="1"/>
</dbReference>
<dbReference type="InterPro" id="IPR001240">
    <property type="entry name" value="PRAI_dom"/>
</dbReference>
<keyword evidence="7" id="KW-0413">Isomerase</keyword>